<dbReference type="RefSeq" id="WP_162532370.1">
    <property type="nucleotide sequence ID" value="NZ_BAOS01000028.1"/>
</dbReference>
<dbReference type="GO" id="GO:0008757">
    <property type="term" value="F:S-adenosylmethionine-dependent methyltransferase activity"/>
    <property type="evidence" value="ECO:0007669"/>
    <property type="project" value="InterPro"/>
</dbReference>
<dbReference type="EMBL" id="BAOS01000028">
    <property type="protein sequence ID" value="GAX62127.1"/>
    <property type="molecule type" value="Genomic_DNA"/>
</dbReference>
<evidence type="ECO:0000313" key="4">
    <source>
        <dbReference type="Proteomes" id="UP000218542"/>
    </source>
</evidence>
<dbReference type="PANTHER" id="PTHR44068:SF11">
    <property type="entry name" value="GERANYL DIPHOSPHATE 2-C-METHYLTRANSFERASE"/>
    <property type="match status" value="1"/>
</dbReference>
<dbReference type="Pfam" id="PF08241">
    <property type="entry name" value="Methyltransf_11"/>
    <property type="match status" value="1"/>
</dbReference>
<evidence type="ECO:0000313" key="3">
    <source>
        <dbReference type="EMBL" id="GAX62127.1"/>
    </source>
</evidence>
<dbReference type="InterPro" id="IPR013216">
    <property type="entry name" value="Methyltransf_11"/>
</dbReference>
<reference evidence="4" key="1">
    <citation type="journal article" date="2017" name="Environ. Microbiol. Rep.">
        <title>Genetic Diversity of Marine Anaerobic Ammonium-Oxidizing Bacteria as Revealed by Genomic and Proteomic Analyses of 'Candidatus Scalindua japonica'.</title>
        <authorList>
            <person name="Oshiki M."/>
            <person name="Mizuto K."/>
            <person name="Kimura Z."/>
            <person name="Kindaichi T."/>
            <person name="Satoh H."/>
            <person name="Okabe S."/>
        </authorList>
    </citation>
    <scope>NUCLEOTIDE SEQUENCE [LARGE SCALE GENOMIC DNA]</scope>
    <source>
        <strain evidence="4">husup-a2</strain>
    </source>
</reference>
<dbReference type="Gene3D" id="3.40.50.150">
    <property type="entry name" value="Vaccinia Virus protein VP39"/>
    <property type="match status" value="1"/>
</dbReference>
<keyword evidence="4" id="KW-1185">Reference proteome</keyword>
<proteinExistence type="predicted"/>
<organism evidence="3 4">
    <name type="scientific">Candidatus Scalindua japonica</name>
    <dbReference type="NCBI Taxonomy" id="1284222"/>
    <lineage>
        <taxon>Bacteria</taxon>
        <taxon>Pseudomonadati</taxon>
        <taxon>Planctomycetota</taxon>
        <taxon>Candidatus Brocadiia</taxon>
        <taxon>Candidatus Brocadiales</taxon>
        <taxon>Candidatus Scalinduaceae</taxon>
        <taxon>Candidatus Scalindua</taxon>
    </lineage>
</organism>
<dbReference type="SUPFAM" id="SSF53335">
    <property type="entry name" value="S-adenosyl-L-methionine-dependent methyltransferases"/>
    <property type="match status" value="1"/>
</dbReference>
<protein>
    <submittedName>
        <fullName evidence="3">SAM-dependent methyltransferase</fullName>
    </submittedName>
</protein>
<feature type="domain" description="Methyltransferase type 11" evidence="2">
    <location>
        <begin position="62"/>
        <end position="160"/>
    </location>
</feature>
<evidence type="ECO:0000259" key="2">
    <source>
        <dbReference type="Pfam" id="PF08241"/>
    </source>
</evidence>
<dbReference type="Proteomes" id="UP000218542">
    <property type="component" value="Unassembled WGS sequence"/>
</dbReference>
<keyword evidence="1 3" id="KW-0808">Transferase</keyword>
<dbReference type="CDD" id="cd02440">
    <property type="entry name" value="AdoMet_MTases"/>
    <property type="match status" value="1"/>
</dbReference>
<dbReference type="InterPro" id="IPR050447">
    <property type="entry name" value="Erg6_SMT_methyltransf"/>
</dbReference>
<dbReference type="InterPro" id="IPR029063">
    <property type="entry name" value="SAM-dependent_MTases_sf"/>
</dbReference>
<name>A0A286U1X7_9BACT</name>
<dbReference type="PANTHER" id="PTHR44068">
    <property type="entry name" value="ZGC:194242"/>
    <property type="match status" value="1"/>
</dbReference>
<gene>
    <name evidence="3" type="ORF">SCALIN_C28_0330</name>
</gene>
<dbReference type="GO" id="GO:0032259">
    <property type="term" value="P:methylation"/>
    <property type="evidence" value="ECO:0007669"/>
    <property type="project" value="UniProtKB-KW"/>
</dbReference>
<keyword evidence="3" id="KW-0489">Methyltransferase</keyword>
<accession>A0A286U1X7</accession>
<sequence>MQIKNNDIVEYYRKNELSYHLWGRNYHYGYWDGTTNHLFKATQKLNEVMAQIACIRKGDRVLDAGCGAGGSSTYLAKNFGCHVTGITICPRQVDFANRNAKKDGIDQLTEFLEMDYIKTEFAENQFDVVWGVESVCHADGKDRFIREAYRVLKDGGRLIVADGFASKKDYNHAEQRSMDKWVKGWAVNYLETPENFIKFSSETGFQNSNYRDITKNVFPTAKLMYYLALPFIPFHLFDKIFPLKSYPLEMWFHQYEALKNGLWEYGIFNAKKCIAESQLKSNSL</sequence>
<comment type="caution">
    <text evidence="3">The sequence shown here is derived from an EMBL/GenBank/DDBJ whole genome shotgun (WGS) entry which is preliminary data.</text>
</comment>
<evidence type="ECO:0000256" key="1">
    <source>
        <dbReference type="ARBA" id="ARBA00022679"/>
    </source>
</evidence>
<dbReference type="AlphaFoldDB" id="A0A286U1X7"/>